<dbReference type="GO" id="GO:0070513">
    <property type="term" value="F:death domain binding"/>
    <property type="evidence" value="ECO:0007669"/>
    <property type="project" value="InterPro"/>
</dbReference>
<dbReference type="EMBL" id="JAAGNN010000014">
    <property type="protein sequence ID" value="KAF4080787.1"/>
    <property type="molecule type" value="Genomic_DNA"/>
</dbReference>
<proteinExistence type="predicted"/>
<accession>A0A7J6AFI7</accession>
<dbReference type="Proteomes" id="UP000593565">
    <property type="component" value="Unassembled WGS sequence"/>
</dbReference>
<dbReference type="CDD" id="cd01671">
    <property type="entry name" value="CARD"/>
    <property type="match status" value="1"/>
</dbReference>
<protein>
    <recommendedName>
        <fullName evidence="1">CARD domain-containing protein</fullName>
    </recommendedName>
</protein>
<dbReference type="PROSITE" id="PS50209">
    <property type="entry name" value="CARD"/>
    <property type="match status" value="1"/>
</dbReference>
<dbReference type="Pfam" id="PF00619">
    <property type="entry name" value="CARD"/>
    <property type="match status" value="1"/>
</dbReference>
<evidence type="ECO:0000313" key="3">
    <source>
        <dbReference type="Proteomes" id="UP000593565"/>
    </source>
</evidence>
<name>A0A7J6AFI7_AMEME</name>
<evidence type="ECO:0000313" key="2">
    <source>
        <dbReference type="EMBL" id="KAF4080787.1"/>
    </source>
</evidence>
<dbReference type="PANTHER" id="PTHR15034:SF5">
    <property type="entry name" value="DEATH DOMAIN-CONTAINING PROTEIN CRADD"/>
    <property type="match status" value="1"/>
</dbReference>
<organism evidence="2 3">
    <name type="scientific">Ameiurus melas</name>
    <name type="common">Black bullhead</name>
    <name type="synonym">Silurus melas</name>
    <dbReference type="NCBI Taxonomy" id="219545"/>
    <lineage>
        <taxon>Eukaryota</taxon>
        <taxon>Metazoa</taxon>
        <taxon>Chordata</taxon>
        <taxon>Craniata</taxon>
        <taxon>Vertebrata</taxon>
        <taxon>Euteleostomi</taxon>
        <taxon>Actinopterygii</taxon>
        <taxon>Neopterygii</taxon>
        <taxon>Teleostei</taxon>
        <taxon>Ostariophysi</taxon>
        <taxon>Siluriformes</taxon>
        <taxon>Ictaluridae</taxon>
        <taxon>Ameiurus</taxon>
    </lineage>
</organism>
<reference evidence="2 3" key="1">
    <citation type="submission" date="2020-02" db="EMBL/GenBank/DDBJ databases">
        <title>A chromosome-scale genome assembly of the black bullhead catfish (Ameiurus melas).</title>
        <authorList>
            <person name="Wen M."/>
            <person name="Zham M."/>
            <person name="Cabau C."/>
            <person name="Klopp C."/>
            <person name="Donnadieu C."/>
            <person name="Roques C."/>
            <person name="Bouchez O."/>
            <person name="Lampietro C."/>
            <person name="Jouanno E."/>
            <person name="Herpin A."/>
            <person name="Louis A."/>
            <person name="Berthelot C."/>
            <person name="Parey E."/>
            <person name="Roest-Crollius H."/>
            <person name="Braasch I."/>
            <person name="Postlethwait J."/>
            <person name="Robinson-Rechavi M."/>
            <person name="Echchiki A."/>
            <person name="Begum T."/>
            <person name="Montfort J."/>
            <person name="Schartl M."/>
            <person name="Bobe J."/>
            <person name="Guiguen Y."/>
        </authorList>
    </citation>
    <scope>NUCLEOTIDE SEQUENCE [LARGE SCALE GENOMIC DNA]</scope>
    <source>
        <strain evidence="2">M_S1</strain>
        <tissue evidence="2">Blood</tissue>
    </source>
</reference>
<dbReference type="InterPro" id="IPR037939">
    <property type="entry name" value="CRADD"/>
</dbReference>
<dbReference type="Gene3D" id="1.10.533.10">
    <property type="entry name" value="Death Domain, Fas"/>
    <property type="match status" value="1"/>
</dbReference>
<dbReference type="GO" id="GO:0042981">
    <property type="term" value="P:regulation of apoptotic process"/>
    <property type="evidence" value="ECO:0007669"/>
    <property type="project" value="InterPro"/>
</dbReference>
<dbReference type="GO" id="GO:0002020">
    <property type="term" value="F:protease binding"/>
    <property type="evidence" value="ECO:0007669"/>
    <property type="project" value="InterPro"/>
</dbReference>
<dbReference type="InterPro" id="IPR001315">
    <property type="entry name" value="CARD"/>
</dbReference>
<gene>
    <name evidence="2" type="ORF">AMELA_G00175270</name>
</gene>
<dbReference type="PANTHER" id="PTHR15034">
    <property type="entry name" value="DEATH DOMAIN-CONTAINING PROTEIN CRADD"/>
    <property type="match status" value="1"/>
</dbReference>
<feature type="domain" description="CARD" evidence="1">
    <location>
        <begin position="4"/>
        <end position="79"/>
    </location>
</feature>
<evidence type="ECO:0000259" key="1">
    <source>
        <dbReference type="PROSITE" id="PS50209"/>
    </source>
</evidence>
<sequence>MASSHQSARQYVRNARNNLVGRLQNLPLIVEKLHQQNVFNGNEVSEIEAETEKYNKTRKILDWVLNKGEEACYKFLKILDRERKLVLPKPDSSGLTPDLQTWICLFSFRDEPEDDYTQGKNA</sequence>
<keyword evidence="3" id="KW-1185">Reference proteome</keyword>
<dbReference type="InterPro" id="IPR011029">
    <property type="entry name" value="DEATH-like_dom_sf"/>
</dbReference>
<dbReference type="AlphaFoldDB" id="A0A7J6AFI7"/>
<dbReference type="SUPFAM" id="SSF47986">
    <property type="entry name" value="DEATH domain"/>
    <property type="match status" value="1"/>
</dbReference>
<comment type="caution">
    <text evidence="2">The sequence shown here is derived from an EMBL/GenBank/DDBJ whole genome shotgun (WGS) entry which is preliminary data.</text>
</comment>